<feature type="domain" description="Rod shape-determining protein MreC beta-barrel core" evidence="7">
    <location>
        <begin position="150"/>
        <end position="297"/>
    </location>
</feature>
<proteinExistence type="inferred from homology"/>
<evidence type="ECO:0000313" key="9">
    <source>
        <dbReference type="Proteomes" id="UP001501495"/>
    </source>
</evidence>
<protein>
    <recommendedName>
        <fullName evidence="2 5">Cell shape-determining protein MreC</fullName>
    </recommendedName>
    <alternativeName>
        <fullName evidence="4 5">Cell shape protein MreC</fullName>
    </alternativeName>
</protein>
<feature type="compositionally biased region" description="Basic and acidic residues" evidence="6">
    <location>
        <begin position="1"/>
        <end position="12"/>
    </location>
</feature>
<evidence type="ECO:0000259" key="7">
    <source>
        <dbReference type="Pfam" id="PF04085"/>
    </source>
</evidence>
<evidence type="ECO:0000256" key="2">
    <source>
        <dbReference type="ARBA" id="ARBA00013855"/>
    </source>
</evidence>
<dbReference type="Gene3D" id="2.40.10.350">
    <property type="entry name" value="Rod shape-determining protein MreC, domain 2"/>
    <property type="match status" value="1"/>
</dbReference>
<evidence type="ECO:0000256" key="4">
    <source>
        <dbReference type="ARBA" id="ARBA00032089"/>
    </source>
</evidence>
<evidence type="ECO:0000313" key="8">
    <source>
        <dbReference type="EMBL" id="GAA4119705.1"/>
    </source>
</evidence>
<dbReference type="Proteomes" id="UP001501495">
    <property type="component" value="Unassembled WGS sequence"/>
</dbReference>
<accession>A0ABP7XJX1</accession>
<evidence type="ECO:0000256" key="5">
    <source>
        <dbReference type="PIRNR" id="PIRNR038471"/>
    </source>
</evidence>
<dbReference type="RefSeq" id="WP_344733479.1">
    <property type="nucleotide sequence ID" value="NZ_BAAAZH010000014.1"/>
</dbReference>
<keyword evidence="9" id="KW-1185">Reference proteome</keyword>
<dbReference type="InterPro" id="IPR007221">
    <property type="entry name" value="MreC"/>
</dbReference>
<evidence type="ECO:0000256" key="1">
    <source>
        <dbReference type="ARBA" id="ARBA00009369"/>
    </source>
</evidence>
<reference evidence="9" key="1">
    <citation type="journal article" date="2019" name="Int. J. Syst. Evol. Microbiol.">
        <title>The Global Catalogue of Microorganisms (GCM) 10K type strain sequencing project: providing services to taxonomists for standard genome sequencing and annotation.</title>
        <authorList>
            <consortium name="The Broad Institute Genomics Platform"/>
            <consortium name="The Broad Institute Genome Sequencing Center for Infectious Disease"/>
            <person name="Wu L."/>
            <person name="Ma J."/>
        </authorList>
    </citation>
    <scope>NUCLEOTIDE SEQUENCE [LARGE SCALE GENOMIC DNA]</scope>
    <source>
        <strain evidence="9">JCM 16703</strain>
    </source>
</reference>
<evidence type="ECO:0000256" key="3">
    <source>
        <dbReference type="ARBA" id="ARBA00022960"/>
    </source>
</evidence>
<dbReference type="PIRSF" id="PIRSF038471">
    <property type="entry name" value="MreC"/>
    <property type="match status" value="1"/>
</dbReference>
<gene>
    <name evidence="8" type="primary">mreC</name>
    <name evidence="8" type="ORF">GCM10022215_22540</name>
</gene>
<feature type="region of interest" description="Disordered" evidence="6">
    <location>
        <begin position="1"/>
        <end position="29"/>
    </location>
</feature>
<dbReference type="InterPro" id="IPR042177">
    <property type="entry name" value="Cell/Rod_1"/>
</dbReference>
<dbReference type="EMBL" id="BAAAZH010000014">
    <property type="protein sequence ID" value="GAA4119705.1"/>
    <property type="molecule type" value="Genomic_DNA"/>
</dbReference>
<dbReference type="InterPro" id="IPR055342">
    <property type="entry name" value="MreC_beta-barrel_core"/>
</dbReference>
<evidence type="ECO:0000256" key="6">
    <source>
        <dbReference type="SAM" id="MobiDB-lite"/>
    </source>
</evidence>
<sequence>MTLLDFRPRAERPAAASSRGRRWGDDRPPTPPRSLIVALVLASASLMTLDKAGALDPVRHGVASVVGPAETGVSTLVSPLTGLPSWVRTQSGLRDDVARLEEENAALRAQVATAPYDAARLREYDGLAALAGDLGYAMVPAHVVAMGPGQSFSDTVTIDAGSDAGLRRDLTVVASGGLVGRVLDVTRTTATVLLITDADAVVGGRVAATMDVGTVRGHGGIGAETRLDLQLVDQRAVPARDDLVVTWGSQGQTAGPFVAGVPIGRVTHVYSSVRETSQRAVLDPFVDFGSLDLVGVIVPTGTVSDRGVIQADGSLSPAVRGGGDAR</sequence>
<dbReference type="PANTHER" id="PTHR34138:SF1">
    <property type="entry name" value="CELL SHAPE-DETERMINING PROTEIN MREC"/>
    <property type="match status" value="1"/>
</dbReference>
<dbReference type="Pfam" id="PF04085">
    <property type="entry name" value="MreC"/>
    <property type="match status" value="1"/>
</dbReference>
<organism evidence="8 9">
    <name type="scientific">Nocardioides fonticola</name>
    <dbReference type="NCBI Taxonomy" id="450363"/>
    <lineage>
        <taxon>Bacteria</taxon>
        <taxon>Bacillati</taxon>
        <taxon>Actinomycetota</taxon>
        <taxon>Actinomycetes</taxon>
        <taxon>Propionibacteriales</taxon>
        <taxon>Nocardioidaceae</taxon>
        <taxon>Nocardioides</taxon>
    </lineage>
</organism>
<comment type="function">
    <text evidence="5">Involved in formation and maintenance of cell shape.</text>
</comment>
<comment type="caution">
    <text evidence="8">The sequence shown here is derived from an EMBL/GenBank/DDBJ whole genome shotgun (WGS) entry which is preliminary data.</text>
</comment>
<comment type="similarity">
    <text evidence="1 5">Belongs to the MreC family.</text>
</comment>
<dbReference type="InterPro" id="IPR042175">
    <property type="entry name" value="Cell/Rod_MreC_2"/>
</dbReference>
<keyword evidence="3 5" id="KW-0133">Cell shape</keyword>
<dbReference type="Gene3D" id="2.40.10.340">
    <property type="entry name" value="Rod shape-determining protein MreC, domain 1"/>
    <property type="match status" value="1"/>
</dbReference>
<dbReference type="PANTHER" id="PTHR34138">
    <property type="entry name" value="CELL SHAPE-DETERMINING PROTEIN MREC"/>
    <property type="match status" value="1"/>
</dbReference>
<name>A0ABP7XJX1_9ACTN</name>